<dbReference type="GeneID" id="20357191"/>
<accession>A0A0U1X9Q2</accession>
<keyword evidence="2" id="KW-0496">Mitochondrion</keyword>
<dbReference type="RefSeq" id="YP_009058776.1">
    <property type="nucleotide sequence ID" value="NC_024877.1"/>
</dbReference>
<protein>
    <submittedName>
        <fullName evidence="2">ATP synthase F0 subunit 8</fullName>
    </submittedName>
</protein>
<dbReference type="CTD" id="4509"/>
<keyword evidence="1" id="KW-0812">Transmembrane</keyword>
<sequence length="51" mass="6188">MPQLMPLMWMSSVVMSMVILLMLIDMFFYKENYSLVEINYIISNSETKFKW</sequence>
<dbReference type="AlphaFoldDB" id="A0A0U1X9Q2"/>
<proteinExistence type="predicted"/>
<evidence type="ECO:0000256" key="1">
    <source>
        <dbReference type="SAM" id="Phobius"/>
    </source>
</evidence>
<feature type="transmembrane region" description="Helical" evidence="1">
    <location>
        <begin position="6"/>
        <end position="29"/>
    </location>
</feature>
<name>A0A0U1X9Q2_PLEPA</name>
<keyword evidence="1" id="KW-1133">Transmembrane helix</keyword>
<keyword evidence="1" id="KW-0472">Membrane</keyword>
<reference evidence="2" key="1">
    <citation type="journal article" date="2014" name="Mitochondrial DNA">
        <title>The complete mitochondrial genome of pantropical jumping spider Plexippus paykulli (Araneae: Salticidae).</title>
        <authorList>
            <person name="Pan W.J."/>
            <person name="Fang H.Y."/>
            <person name="Zhang P."/>
            <person name="Pan H.C."/>
        </authorList>
    </citation>
    <scope>NUCLEOTIDE SEQUENCE</scope>
</reference>
<organism evidence="2">
    <name type="scientific">Plexippus paykulli</name>
    <name type="common">Pantropical jumping spider</name>
    <dbReference type="NCBI Taxonomy" id="243411"/>
    <lineage>
        <taxon>Eukaryota</taxon>
        <taxon>Metazoa</taxon>
        <taxon>Ecdysozoa</taxon>
        <taxon>Arthropoda</taxon>
        <taxon>Chelicerata</taxon>
        <taxon>Arachnida</taxon>
        <taxon>Araneae</taxon>
        <taxon>Araneomorphae</taxon>
        <taxon>Entelegynae</taxon>
        <taxon>Dionycha</taxon>
        <taxon>Salticidae</taxon>
        <taxon>Salticinae</taxon>
        <taxon>Salticoida</taxon>
        <taxon>Plexippini</taxon>
        <taxon>Plexippus</taxon>
    </lineage>
</organism>
<dbReference type="EMBL" id="KM114572">
    <property type="protein sequence ID" value="AIM52642.1"/>
    <property type="molecule type" value="Genomic_DNA"/>
</dbReference>
<gene>
    <name evidence="2" type="primary">ATP8</name>
</gene>
<geneLocation type="mitochondrion" evidence="2"/>
<evidence type="ECO:0000313" key="2">
    <source>
        <dbReference type="EMBL" id="AIM52642.1"/>
    </source>
</evidence>